<evidence type="ECO:0000256" key="1">
    <source>
        <dbReference type="ARBA" id="ARBA00004167"/>
    </source>
</evidence>
<dbReference type="Gene3D" id="2.40.30.170">
    <property type="match status" value="1"/>
</dbReference>
<dbReference type="InterPro" id="IPR058625">
    <property type="entry name" value="MdtA-like_BSH"/>
</dbReference>
<dbReference type="InterPro" id="IPR050739">
    <property type="entry name" value="MFP"/>
</dbReference>
<feature type="coiled-coil region" evidence="5">
    <location>
        <begin position="100"/>
        <end position="220"/>
    </location>
</feature>
<dbReference type="Gene3D" id="2.40.50.100">
    <property type="match status" value="1"/>
</dbReference>
<feature type="domain" description="CusB-like beta-barrel" evidence="8">
    <location>
        <begin position="258"/>
        <end position="297"/>
    </location>
</feature>
<dbReference type="AlphaFoldDB" id="A0A560EJY6"/>
<keyword evidence="3 6" id="KW-1133">Transmembrane helix</keyword>
<protein>
    <submittedName>
        <fullName evidence="9">Membrane fusion protein (Multidrug efflux system)</fullName>
    </submittedName>
</protein>
<dbReference type="Proteomes" id="UP000319859">
    <property type="component" value="Unassembled WGS sequence"/>
</dbReference>
<keyword evidence="2 6" id="KW-0812">Transmembrane</keyword>
<gene>
    <name evidence="9" type="ORF">FBZ89_13916</name>
</gene>
<keyword evidence="4 6" id="KW-0472">Membrane</keyword>
<comment type="subcellular location">
    <subcellularLocation>
        <location evidence="1">Membrane</location>
        <topology evidence="1">Single-pass membrane protein</topology>
    </subcellularLocation>
</comment>
<evidence type="ECO:0000313" key="9">
    <source>
        <dbReference type="EMBL" id="TWB09693.1"/>
    </source>
</evidence>
<dbReference type="Pfam" id="PF25917">
    <property type="entry name" value="BSH_RND"/>
    <property type="match status" value="1"/>
</dbReference>
<name>A0A560EJY6_9PROT</name>
<proteinExistence type="predicted"/>
<evidence type="ECO:0000259" key="7">
    <source>
        <dbReference type="Pfam" id="PF25917"/>
    </source>
</evidence>
<evidence type="ECO:0000259" key="8">
    <source>
        <dbReference type="Pfam" id="PF25954"/>
    </source>
</evidence>
<dbReference type="PANTHER" id="PTHR30386">
    <property type="entry name" value="MEMBRANE FUSION SUBUNIT OF EMRAB-TOLC MULTIDRUG EFFLUX PUMP"/>
    <property type="match status" value="1"/>
</dbReference>
<evidence type="ECO:0000256" key="3">
    <source>
        <dbReference type="ARBA" id="ARBA00022989"/>
    </source>
</evidence>
<evidence type="ECO:0000313" key="10">
    <source>
        <dbReference type="Proteomes" id="UP000319859"/>
    </source>
</evidence>
<reference evidence="9 10" key="1">
    <citation type="submission" date="2019-06" db="EMBL/GenBank/DDBJ databases">
        <title>Genomic Encyclopedia of Type Strains, Phase IV (KMG-V): Genome sequencing to study the core and pangenomes of soil and plant-associated prokaryotes.</title>
        <authorList>
            <person name="Whitman W."/>
        </authorList>
    </citation>
    <scope>NUCLEOTIDE SEQUENCE [LARGE SCALE GENOMIC DNA]</scope>
    <source>
        <strain evidence="9 10">BR 11880</strain>
    </source>
</reference>
<evidence type="ECO:0000256" key="4">
    <source>
        <dbReference type="ARBA" id="ARBA00023136"/>
    </source>
</evidence>
<dbReference type="Gene3D" id="1.10.287.470">
    <property type="entry name" value="Helix hairpin bin"/>
    <property type="match status" value="2"/>
</dbReference>
<accession>A0A560EJY6</accession>
<dbReference type="PANTHER" id="PTHR30386:SF26">
    <property type="entry name" value="TRANSPORT PROTEIN COMB"/>
    <property type="match status" value="1"/>
</dbReference>
<dbReference type="OrthoDB" id="9811754at2"/>
<dbReference type="Pfam" id="PF25954">
    <property type="entry name" value="Beta-barrel_RND_2"/>
    <property type="match status" value="1"/>
</dbReference>
<sequence>MTSAPTSLPPKRSPLPRIIGFGVLAVVVVGGVVLWLSGRGKESTDDAFTEGRVVTVAPKVSGLVVELAVQDNQKVKAGDLLFRIDPRDYQITRDRDAAQLELAQAQLVQAQTNLEIAQVSYPAQLDQARAARAQAEATLVRAKSDLARQTEIDVRATTKSQIDAAQAAFRTAQAQLADADAKLRTAEQAPRNIEVAATQVKQWEAQVAAAQAELAQAELNLSYTTVVAPQDGWVTKRAVEKGNYLQVSQSAMTLVTPEVWVVANFKENQLKHMRVGQPVDIEIDAFPDLKLTGAVDSFQMGTGSRFTAFPAENATGNFVKIVQRLPVKIKVTGGLPADHPLPLGLSVEPTVNLN</sequence>
<dbReference type="InterPro" id="IPR058792">
    <property type="entry name" value="Beta-barrel_RND_2"/>
</dbReference>
<dbReference type="GO" id="GO:0055085">
    <property type="term" value="P:transmembrane transport"/>
    <property type="evidence" value="ECO:0007669"/>
    <property type="project" value="InterPro"/>
</dbReference>
<evidence type="ECO:0000256" key="5">
    <source>
        <dbReference type="SAM" id="Coils"/>
    </source>
</evidence>
<dbReference type="GO" id="GO:0016020">
    <property type="term" value="C:membrane"/>
    <property type="evidence" value="ECO:0007669"/>
    <property type="project" value="UniProtKB-SubCell"/>
</dbReference>
<organism evidence="9 10">
    <name type="scientific">Nitrospirillum amazonense</name>
    <dbReference type="NCBI Taxonomy" id="28077"/>
    <lineage>
        <taxon>Bacteria</taxon>
        <taxon>Pseudomonadati</taxon>
        <taxon>Pseudomonadota</taxon>
        <taxon>Alphaproteobacteria</taxon>
        <taxon>Rhodospirillales</taxon>
        <taxon>Azospirillaceae</taxon>
        <taxon>Nitrospirillum</taxon>
    </lineage>
</organism>
<dbReference type="SUPFAM" id="SSF111369">
    <property type="entry name" value="HlyD-like secretion proteins"/>
    <property type="match status" value="2"/>
</dbReference>
<comment type="caution">
    <text evidence="9">The sequence shown here is derived from an EMBL/GenBank/DDBJ whole genome shotgun (WGS) entry which is preliminary data.</text>
</comment>
<dbReference type="EMBL" id="VITN01000039">
    <property type="protein sequence ID" value="TWB09693.1"/>
    <property type="molecule type" value="Genomic_DNA"/>
</dbReference>
<dbReference type="RefSeq" id="WP_145754542.1">
    <property type="nucleotide sequence ID" value="NZ_VITN01000039.1"/>
</dbReference>
<feature type="transmembrane region" description="Helical" evidence="6">
    <location>
        <begin position="18"/>
        <end position="36"/>
    </location>
</feature>
<evidence type="ECO:0000256" key="2">
    <source>
        <dbReference type="ARBA" id="ARBA00022692"/>
    </source>
</evidence>
<evidence type="ECO:0000256" key="6">
    <source>
        <dbReference type="SAM" id="Phobius"/>
    </source>
</evidence>
<keyword evidence="5" id="KW-0175">Coiled coil</keyword>
<feature type="domain" description="Multidrug resistance protein MdtA-like barrel-sandwich hybrid" evidence="7">
    <location>
        <begin position="52"/>
        <end position="256"/>
    </location>
</feature>